<keyword evidence="5" id="KW-0812">Transmembrane</keyword>
<organism evidence="14 15">
    <name type="scientific">Candidatus Methylobacter oryzae</name>
    <dbReference type="NCBI Taxonomy" id="2497749"/>
    <lineage>
        <taxon>Bacteria</taxon>
        <taxon>Pseudomonadati</taxon>
        <taxon>Pseudomonadota</taxon>
        <taxon>Gammaproteobacteria</taxon>
        <taxon>Methylococcales</taxon>
        <taxon>Methylococcaceae</taxon>
        <taxon>Methylobacter</taxon>
    </lineage>
</organism>
<comment type="subunit">
    <text evidence="10">Interacts with TamB to form the translocation and assembly module (TAM).</text>
</comment>
<dbReference type="EMBL" id="RYFG02000007">
    <property type="protein sequence ID" value="TRX03306.1"/>
    <property type="molecule type" value="Genomic_DNA"/>
</dbReference>
<keyword evidence="8" id="KW-0998">Cell outer membrane</keyword>
<evidence type="ECO:0000259" key="12">
    <source>
        <dbReference type="Pfam" id="PF07244"/>
    </source>
</evidence>
<evidence type="ECO:0000313" key="14">
    <source>
        <dbReference type="EMBL" id="TRX03306.1"/>
    </source>
</evidence>
<evidence type="ECO:0000256" key="8">
    <source>
        <dbReference type="ARBA" id="ARBA00023237"/>
    </source>
</evidence>
<dbReference type="InterPro" id="IPR039910">
    <property type="entry name" value="D15-like"/>
</dbReference>
<dbReference type="PANTHER" id="PTHR12815:SF47">
    <property type="entry name" value="TRANSLOCATION AND ASSEMBLY MODULE SUBUNIT TAMA"/>
    <property type="match status" value="1"/>
</dbReference>
<feature type="domain" description="POTRA" evidence="12">
    <location>
        <begin position="212"/>
        <end position="279"/>
    </location>
</feature>
<dbReference type="Gene3D" id="2.40.160.50">
    <property type="entry name" value="membrane protein fhac: a member of the omp85/tpsb transporter family"/>
    <property type="match status" value="1"/>
</dbReference>
<dbReference type="InterPro" id="IPR000184">
    <property type="entry name" value="Bac_surfAg_D15"/>
</dbReference>
<evidence type="ECO:0000259" key="13">
    <source>
        <dbReference type="Pfam" id="PF17243"/>
    </source>
</evidence>
<feature type="domain" description="TamA POTRA" evidence="13">
    <location>
        <begin position="44"/>
        <end position="119"/>
    </location>
</feature>
<evidence type="ECO:0000259" key="11">
    <source>
        <dbReference type="Pfam" id="PF01103"/>
    </source>
</evidence>
<keyword evidence="4" id="KW-1134">Transmembrane beta strand</keyword>
<keyword evidence="7" id="KW-0472">Membrane</keyword>
<evidence type="ECO:0000256" key="4">
    <source>
        <dbReference type="ARBA" id="ARBA00022452"/>
    </source>
</evidence>
<reference evidence="14 15" key="1">
    <citation type="journal article" date="2019" name="Antonie Van Leeuwenhoek">
        <title>Description of 'Ca. Methylobacter oryzae' KRF1, a novel species from the environmentally important Methylobacter clade 2.</title>
        <authorList>
            <person name="Khatri K."/>
            <person name="Mohite J.A."/>
            <person name="Pandit P.S."/>
            <person name="Bahulikar R."/>
            <person name="Rahalkar M.C."/>
        </authorList>
    </citation>
    <scope>NUCLEOTIDE SEQUENCE [LARGE SCALE GENOMIC DNA]</scope>
    <source>
        <strain evidence="14 15">KRF1</strain>
    </source>
</reference>
<evidence type="ECO:0000256" key="6">
    <source>
        <dbReference type="ARBA" id="ARBA00022729"/>
    </source>
</evidence>
<sequence length="594" mass="66024">MRLIVIVINLIGYAVRTIESRKVRTAYPTFALLLYLSAPVTSADVSINGLSGEAKKNVQLTLSLAKEQCQTPEWKIRGLFNKADDEIYRALRALGYYNPAVKKSLVFDSKCWQAEFTIERGPQTIVSGVDITLNGDARDDPEFQKLRNSLLAEKGKALRHDQYEKMKSRLEALAMERGYLDAAFSEKELLVDKANNTAQVKLVFNTGKRKVFGAVTVEQNILNSELVDRFISIKRGDFYSSEQLAKTHAALSKSGYFGRIDIVPDTGNSREGQVPVGIKLYPGKRHHYSFGIGYDTDKGPLFNAAYINRLVNRRGHFIDANIDITPVLSTADAEYNVPLDDPANDFFSVGAGFKREDVSVYRSKAAKLSARLKHTFDSGWKQTLFIDSLYEDFTIGSTSNQVYLLVPGGSWLRSVADSTMRPTRGYRLELNLAGSYKNPISEVSFAQGSISAVWTHPMPWRGRFIARGEQGATLVDQFDKLPTTYRFFAGGMNSVRGYAFRHLGPKDNSGNVIGGKLLSVVSVEYEHYLFDDWGVAAFIDSGNAYNPGNIRLKTGVGVGVRWYSPIGPIRLDVAMPLSEADSSFQIHFAAGTRL</sequence>
<evidence type="ECO:0000256" key="2">
    <source>
        <dbReference type="ARBA" id="ARBA00010248"/>
    </source>
</evidence>
<keyword evidence="6" id="KW-0732">Signal</keyword>
<feature type="domain" description="Bacterial surface antigen (D15)" evidence="11">
    <location>
        <begin position="408"/>
        <end position="593"/>
    </location>
</feature>
<evidence type="ECO:0000313" key="15">
    <source>
        <dbReference type="Proteomes" id="UP000733744"/>
    </source>
</evidence>
<accession>A0ABY3CMM7</accession>
<dbReference type="Pfam" id="PF07244">
    <property type="entry name" value="POTRA"/>
    <property type="match status" value="1"/>
</dbReference>
<keyword evidence="15" id="KW-1185">Reference proteome</keyword>
<dbReference type="Proteomes" id="UP000733744">
    <property type="component" value="Unassembled WGS sequence"/>
</dbReference>
<evidence type="ECO:0000256" key="7">
    <source>
        <dbReference type="ARBA" id="ARBA00023136"/>
    </source>
</evidence>
<dbReference type="InterPro" id="IPR035243">
    <property type="entry name" value="TamA_POTRA_Dom_1"/>
</dbReference>
<protein>
    <recommendedName>
        <fullName evidence="3">Translocation and assembly module subunit TamA</fullName>
    </recommendedName>
    <alternativeName>
        <fullName evidence="9">Autotransporter assembly factor TamA</fullName>
    </alternativeName>
</protein>
<dbReference type="InterPro" id="IPR010827">
    <property type="entry name" value="BamA/TamA_POTRA"/>
</dbReference>
<dbReference type="PANTHER" id="PTHR12815">
    <property type="entry name" value="SORTING AND ASSEMBLY MACHINERY SAMM50 PROTEIN FAMILY MEMBER"/>
    <property type="match status" value="1"/>
</dbReference>
<dbReference type="Pfam" id="PF17243">
    <property type="entry name" value="POTRA_TamA_1"/>
    <property type="match status" value="1"/>
</dbReference>
<evidence type="ECO:0000256" key="3">
    <source>
        <dbReference type="ARBA" id="ARBA00015419"/>
    </source>
</evidence>
<dbReference type="Gene3D" id="3.10.20.310">
    <property type="entry name" value="membrane protein fhac"/>
    <property type="match status" value="3"/>
</dbReference>
<comment type="similarity">
    <text evidence="2">Belongs to the TamA family.</text>
</comment>
<comment type="caution">
    <text evidence="14">The sequence shown here is derived from an EMBL/GenBank/DDBJ whole genome shotgun (WGS) entry which is preliminary data.</text>
</comment>
<evidence type="ECO:0000256" key="10">
    <source>
        <dbReference type="ARBA" id="ARBA00093548"/>
    </source>
</evidence>
<proteinExistence type="inferred from homology"/>
<evidence type="ECO:0000256" key="5">
    <source>
        <dbReference type="ARBA" id="ARBA00022692"/>
    </source>
</evidence>
<comment type="subcellular location">
    <subcellularLocation>
        <location evidence="1">Cell outer membrane</location>
    </subcellularLocation>
</comment>
<dbReference type="Pfam" id="PF01103">
    <property type="entry name" value="Omp85"/>
    <property type="match status" value="1"/>
</dbReference>
<gene>
    <name evidence="14" type="ORF">EKO24_000705</name>
</gene>
<evidence type="ECO:0000256" key="9">
    <source>
        <dbReference type="ARBA" id="ARBA00033063"/>
    </source>
</evidence>
<name>A0ABY3CMM7_9GAMM</name>
<evidence type="ECO:0000256" key="1">
    <source>
        <dbReference type="ARBA" id="ARBA00004442"/>
    </source>
</evidence>